<evidence type="ECO:0000256" key="10">
    <source>
        <dbReference type="ARBA" id="ARBA00023049"/>
    </source>
</evidence>
<dbReference type="AlphaFoldDB" id="A0A840DNX4"/>
<name>A0A840DNX4_9MICO</name>
<comment type="similarity">
    <text evidence="2 12">Belongs to the peptidase M48B family.</text>
</comment>
<keyword evidence="6 12" id="KW-0479">Metal-binding</keyword>
<evidence type="ECO:0000256" key="6">
    <source>
        <dbReference type="ARBA" id="ARBA00022723"/>
    </source>
</evidence>
<feature type="binding site" evidence="12">
    <location>
        <position position="140"/>
    </location>
    <ligand>
        <name>Zn(2+)</name>
        <dbReference type="ChEBI" id="CHEBI:29105"/>
        <note>catalytic</note>
    </ligand>
</feature>
<feature type="binding site" evidence="12">
    <location>
        <position position="144"/>
    </location>
    <ligand>
        <name>Zn(2+)</name>
        <dbReference type="ChEBI" id="CHEBI:29105"/>
        <note>catalytic</note>
    </ligand>
</feature>
<evidence type="ECO:0000256" key="8">
    <source>
        <dbReference type="ARBA" id="ARBA00022833"/>
    </source>
</evidence>
<dbReference type="GO" id="GO:0005886">
    <property type="term" value="C:plasma membrane"/>
    <property type="evidence" value="ECO:0007669"/>
    <property type="project" value="UniProtKB-SubCell"/>
</dbReference>
<gene>
    <name evidence="12" type="primary">htpX</name>
    <name evidence="14" type="ORF">F5897_000180</name>
</gene>
<dbReference type="Proteomes" id="UP000571183">
    <property type="component" value="Unassembled WGS sequence"/>
</dbReference>
<dbReference type="GO" id="GO:0004222">
    <property type="term" value="F:metalloendopeptidase activity"/>
    <property type="evidence" value="ECO:0007669"/>
    <property type="project" value="UniProtKB-UniRule"/>
</dbReference>
<proteinExistence type="inferred from homology"/>
<keyword evidence="14" id="KW-0346">Stress response</keyword>
<feature type="domain" description="Peptidase M48" evidence="13">
    <location>
        <begin position="74"/>
        <end position="286"/>
    </location>
</feature>
<keyword evidence="5 12" id="KW-0812">Transmembrane</keyword>
<feature type="binding site" evidence="12">
    <location>
        <position position="214"/>
    </location>
    <ligand>
        <name>Zn(2+)</name>
        <dbReference type="ChEBI" id="CHEBI:29105"/>
        <note>catalytic</note>
    </ligand>
</feature>
<evidence type="ECO:0000256" key="12">
    <source>
        <dbReference type="HAMAP-Rule" id="MF_00188"/>
    </source>
</evidence>
<protein>
    <recommendedName>
        <fullName evidence="12">Protease HtpX homolog</fullName>
        <ecNumber evidence="12">3.4.24.-</ecNumber>
    </recommendedName>
</protein>
<evidence type="ECO:0000259" key="13">
    <source>
        <dbReference type="Pfam" id="PF01435"/>
    </source>
</evidence>
<comment type="caution">
    <text evidence="14">The sequence shown here is derived from an EMBL/GenBank/DDBJ whole genome shotgun (WGS) entry which is preliminary data.</text>
</comment>
<dbReference type="InterPro" id="IPR001915">
    <property type="entry name" value="Peptidase_M48"/>
</dbReference>
<evidence type="ECO:0000256" key="2">
    <source>
        <dbReference type="ARBA" id="ARBA00009779"/>
    </source>
</evidence>
<keyword evidence="11 12" id="KW-0472">Membrane</keyword>
<feature type="transmembrane region" description="Helical" evidence="12">
    <location>
        <begin position="39"/>
        <end position="58"/>
    </location>
</feature>
<accession>A0A840DNX4</accession>
<dbReference type="Pfam" id="PF01435">
    <property type="entry name" value="Peptidase_M48"/>
    <property type="match status" value="1"/>
</dbReference>
<comment type="cofactor">
    <cofactor evidence="12">
        <name>Zn(2+)</name>
        <dbReference type="ChEBI" id="CHEBI:29105"/>
    </cofactor>
    <text evidence="12">Binds 1 zinc ion per subunit.</text>
</comment>
<dbReference type="PANTHER" id="PTHR43221">
    <property type="entry name" value="PROTEASE HTPX"/>
    <property type="match status" value="1"/>
</dbReference>
<dbReference type="PANTHER" id="PTHR43221:SF1">
    <property type="entry name" value="PROTEASE HTPX"/>
    <property type="match status" value="1"/>
</dbReference>
<evidence type="ECO:0000256" key="5">
    <source>
        <dbReference type="ARBA" id="ARBA00022692"/>
    </source>
</evidence>
<dbReference type="InterPro" id="IPR022919">
    <property type="entry name" value="Pept_M48_protease_HtpX"/>
</dbReference>
<dbReference type="GO" id="GO:0008270">
    <property type="term" value="F:zinc ion binding"/>
    <property type="evidence" value="ECO:0007669"/>
    <property type="project" value="UniProtKB-UniRule"/>
</dbReference>
<keyword evidence="8 12" id="KW-0862">Zinc</keyword>
<evidence type="ECO:0000313" key="15">
    <source>
        <dbReference type="Proteomes" id="UP000571183"/>
    </source>
</evidence>
<evidence type="ECO:0000256" key="1">
    <source>
        <dbReference type="ARBA" id="ARBA00004651"/>
    </source>
</evidence>
<evidence type="ECO:0000256" key="9">
    <source>
        <dbReference type="ARBA" id="ARBA00022989"/>
    </source>
</evidence>
<dbReference type="HAMAP" id="MF_00188">
    <property type="entry name" value="Pept_M48_protease_HtpX"/>
    <property type="match status" value="1"/>
</dbReference>
<comment type="subcellular location">
    <subcellularLocation>
        <location evidence="1 12">Cell membrane</location>
        <topology evidence="1 12">Multi-pass membrane protein</topology>
    </subcellularLocation>
</comment>
<keyword evidence="7 12" id="KW-0378">Hydrolase</keyword>
<keyword evidence="15" id="KW-1185">Reference proteome</keyword>
<evidence type="ECO:0000256" key="4">
    <source>
        <dbReference type="ARBA" id="ARBA00022670"/>
    </source>
</evidence>
<dbReference type="EMBL" id="JACIFD010000002">
    <property type="protein sequence ID" value="MBB4070896.1"/>
    <property type="molecule type" value="Genomic_DNA"/>
</dbReference>
<feature type="transmembrane region" description="Helical" evidence="12">
    <location>
        <begin position="154"/>
        <end position="175"/>
    </location>
</feature>
<organism evidence="14 15">
    <name type="scientific">Canibacter oris</name>
    <dbReference type="NCBI Taxonomy" id="1365628"/>
    <lineage>
        <taxon>Bacteria</taxon>
        <taxon>Bacillati</taxon>
        <taxon>Actinomycetota</taxon>
        <taxon>Actinomycetes</taxon>
        <taxon>Micrococcales</taxon>
        <taxon>Microbacteriaceae</taxon>
        <taxon>Canibacter</taxon>
    </lineage>
</organism>
<evidence type="ECO:0000256" key="3">
    <source>
        <dbReference type="ARBA" id="ARBA00022475"/>
    </source>
</evidence>
<keyword evidence="10 12" id="KW-0482">Metalloprotease</keyword>
<dbReference type="InterPro" id="IPR050083">
    <property type="entry name" value="HtpX_protease"/>
</dbReference>
<feature type="transmembrane region" description="Helical" evidence="12">
    <location>
        <begin position="187"/>
        <end position="209"/>
    </location>
</feature>
<evidence type="ECO:0000256" key="7">
    <source>
        <dbReference type="ARBA" id="ARBA00022801"/>
    </source>
</evidence>
<feature type="active site" evidence="12">
    <location>
        <position position="141"/>
    </location>
</feature>
<keyword evidence="3 12" id="KW-1003">Cell membrane</keyword>
<dbReference type="EC" id="3.4.24.-" evidence="12"/>
<sequence>MYSAIRKNKINTVLIMLLFVVIIGALGLLAGYIYDNPSITIFAVGGATIYALIQYFMASRMALSMAGAREITAAENPRLYHTVENLAITTGMPMPRVYIIDDPAPNAFATGRNPENAVVAATTGLLEIMSDRELEGVMAHELGHVKNYDIRVNMIVYGLVVAIGMLADMLMRMAFFARGNRNNNPAVMILGLIAMFVAPVIATVVQLAISRQREYLADATGAHVTRDAPGLASALHKLQEYGRPLQQQNSSMAHMWMADPQRPGMMQKLFATHPPLPDRIRRLLEMQDKF</sequence>
<dbReference type="Gene3D" id="3.30.2010.10">
    <property type="entry name" value="Metalloproteases ('zincins'), catalytic domain"/>
    <property type="match status" value="1"/>
</dbReference>
<keyword evidence="4 12" id="KW-0645">Protease</keyword>
<dbReference type="CDD" id="cd07340">
    <property type="entry name" value="M48B_Htpx_like"/>
    <property type="match status" value="1"/>
</dbReference>
<dbReference type="GO" id="GO:0006508">
    <property type="term" value="P:proteolysis"/>
    <property type="evidence" value="ECO:0007669"/>
    <property type="project" value="UniProtKB-KW"/>
</dbReference>
<feature type="transmembrane region" description="Helical" evidence="12">
    <location>
        <begin position="12"/>
        <end position="33"/>
    </location>
</feature>
<evidence type="ECO:0000256" key="11">
    <source>
        <dbReference type="ARBA" id="ARBA00023136"/>
    </source>
</evidence>
<keyword evidence="9 12" id="KW-1133">Transmembrane helix</keyword>
<evidence type="ECO:0000313" key="14">
    <source>
        <dbReference type="EMBL" id="MBB4070896.1"/>
    </source>
</evidence>
<reference evidence="14" key="1">
    <citation type="submission" date="2020-08" db="EMBL/GenBank/DDBJ databases">
        <title>Sequencing the genomes of 1000 actinobacteria strains.</title>
        <authorList>
            <person name="Klenk H.-P."/>
        </authorList>
    </citation>
    <scope>NUCLEOTIDE SEQUENCE [LARGE SCALE GENOMIC DNA]</scope>
    <source>
        <strain evidence="14">DSM 27064</strain>
    </source>
</reference>
<dbReference type="RefSeq" id="WP_124824377.1">
    <property type="nucleotide sequence ID" value="NZ_JACIFD010000002.1"/>
</dbReference>